<accession>A0AAW5ENK0</accession>
<comment type="caution">
    <text evidence="1">The sequence shown here is derived from an EMBL/GenBank/DDBJ whole genome shotgun (WGS) entry which is preliminary data.</text>
</comment>
<evidence type="ECO:0000313" key="2">
    <source>
        <dbReference type="Proteomes" id="UP001202887"/>
    </source>
</evidence>
<dbReference type="EMBL" id="JAIBCX010000004">
    <property type="protein sequence ID" value="MCJ8352875.1"/>
    <property type="molecule type" value="Genomic_DNA"/>
</dbReference>
<name>A0AAW5ENK0_NOVHA</name>
<reference evidence="1" key="2">
    <citation type="submission" date="2022-03" db="EMBL/GenBank/DDBJ databases">
        <authorList>
            <person name="Ryngajllo M."/>
            <person name="Jacek P."/>
            <person name="Kubiak K."/>
        </authorList>
    </citation>
    <scope>NUCLEOTIDE SEQUENCE</scope>
    <source>
        <strain evidence="1">SI1</strain>
    </source>
</reference>
<organism evidence="1 2">
    <name type="scientific">Novacetimonas hansenii</name>
    <name type="common">Komagataeibacter hansenii</name>
    <dbReference type="NCBI Taxonomy" id="436"/>
    <lineage>
        <taxon>Bacteria</taxon>
        <taxon>Pseudomonadati</taxon>
        <taxon>Pseudomonadota</taxon>
        <taxon>Alphaproteobacteria</taxon>
        <taxon>Acetobacterales</taxon>
        <taxon>Acetobacteraceae</taxon>
        <taxon>Novacetimonas</taxon>
    </lineage>
</organism>
<dbReference type="AlphaFoldDB" id="A0AAW5ENK0"/>
<sequence length="171" mass="19254">MNTDMSMVPPAIAPRLMATITEPEPVVAIRILAAACLDQSSSLRLRLPEVKQLFARFIAAIMRERTDALEAIASSVEKQINALSSRPFTPRQVRRILGITNQERLFWTRDGRLHQTGTILNNQRGQKFRVPVYCAERIGWLSQNPDIIAAWRDEDARLLTQEGLSDADLSS</sequence>
<evidence type="ECO:0000313" key="1">
    <source>
        <dbReference type="EMBL" id="MCJ8352875.1"/>
    </source>
</evidence>
<dbReference type="Proteomes" id="UP001202887">
    <property type="component" value="Unassembled WGS sequence"/>
</dbReference>
<dbReference type="RefSeq" id="WP_247066185.1">
    <property type="nucleotide sequence ID" value="NZ_CP094849.1"/>
</dbReference>
<proteinExistence type="predicted"/>
<gene>
    <name evidence="1" type="ORF">K1W68_02545</name>
</gene>
<protein>
    <submittedName>
        <fullName evidence="1">Uncharacterized protein</fullName>
    </submittedName>
</protein>
<reference evidence="1" key="1">
    <citation type="journal article" date="2021" name="Polymers (Basel)">
        <title>Highly Stretchable Bacterial Cellulose Produced by Komagataeibacter hansenii SI1.</title>
        <authorList>
            <person name="Cielecka I."/>
            <person name="Ryngajllo M."/>
            <person name="Maniukiewicz W."/>
            <person name="Bielecki S."/>
        </authorList>
    </citation>
    <scope>NUCLEOTIDE SEQUENCE</scope>
    <source>
        <strain evidence="1">SI1</strain>
    </source>
</reference>